<protein>
    <submittedName>
        <fullName evidence="2">Uncharacterized protein</fullName>
    </submittedName>
</protein>
<evidence type="ECO:0000313" key="2">
    <source>
        <dbReference type="EMBL" id="RHN66124.1"/>
    </source>
</evidence>
<gene>
    <name evidence="2" type="ORF">MtrunA17_Chr3g0087371</name>
</gene>
<dbReference type="PANTHER" id="PTHR37748">
    <property type="entry name" value="PROTEIN, PUTATIVE-RELATED"/>
    <property type="match status" value="1"/>
</dbReference>
<name>A0A396IP46_MEDTR</name>
<comment type="caution">
    <text evidence="2">The sequence shown here is derived from an EMBL/GenBank/DDBJ whole genome shotgun (WGS) entry which is preliminary data.</text>
</comment>
<dbReference type="EMBL" id="PSQE01000003">
    <property type="protein sequence ID" value="RHN66124.1"/>
    <property type="molecule type" value="Genomic_DNA"/>
</dbReference>
<organism evidence="2 3">
    <name type="scientific">Medicago truncatula</name>
    <name type="common">Barrel medic</name>
    <name type="synonym">Medicago tribuloides</name>
    <dbReference type="NCBI Taxonomy" id="3880"/>
    <lineage>
        <taxon>Eukaryota</taxon>
        <taxon>Viridiplantae</taxon>
        <taxon>Streptophyta</taxon>
        <taxon>Embryophyta</taxon>
        <taxon>Tracheophyta</taxon>
        <taxon>Spermatophyta</taxon>
        <taxon>Magnoliopsida</taxon>
        <taxon>eudicotyledons</taxon>
        <taxon>Gunneridae</taxon>
        <taxon>Pentapetalae</taxon>
        <taxon>rosids</taxon>
        <taxon>fabids</taxon>
        <taxon>Fabales</taxon>
        <taxon>Fabaceae</taxon>
        <taxon>Papilionoideae</taxon>
        <taxon>50 kb inversion clade</taxon>
        <taxon>NPAAA clade</taxon>
        <taxon>Hologalegina</taxon>
        <taxon>IRL clade</taxon>
        <taxon>Trifolieae</taxon>
        <taxon>Medicago</taxon>
    </lineage>
</organism>
<evidence type="ECO:0000256" key="1">
    <source>
        <dbReference type="SAM" id="MobiDB-lite"/>
    </source>
</evidence>
<reference evidence="3" key="1">
    <citation type="journal article" date="2018" name="Nat. Plants">
        <title>Whole-genome landscape of Medicago truncatula symbiotic genes.</title>
        <authorList>
            <person name="Pecrix Y."/>
            <person name="Staton S.E."/>
            <person name="Sallet E."/>
            <person name="Lelandais-Briere C."/>
            <person name="Moreau S."/>
            <person name="Carrere S."/>
            <person name="Blein T."/>
            <person name="Jardinaud M.F."/>
            <person name="Latrasse D."/>
            <person name="Zouine M."/>
            <person name="Zahm M."/>
            <person name="Kreplak J."/>
            <person name="Mayjonade B."/>
            <person name="Satge C."/>
            <person name="Perez M."/>
            <person name="Cauet S."/>
            <person name="Marande W."/>
            <person name="Chantry-Darmon C."/>
            <person name="Lopez-Roques C."/>
            <person name="Bouchez O."/>
            <person name="Berard A."/>
            <person name="Debelle F."/>
            <person name="Munos S."/>
            <person name="Bendahmane A."/>
            <person name="Berges H."/>
            <person name="Niebel A."/>
            <person name="Buitink J."/>
            <person name="Frugier F."/>
            <person name="Benhamed M."/>
            <person name="Crespi M."/>
            <person name="Gouzy J."/>
            <person name="Gamas P."/>
        </authorList>
    </citation>
    <scope>NUCLEOTIDE SEQUENCE [LARGE SCALE GENOMIC DNA]</scope>
    <source>
        <strain evidence="3">cv. Jemalong A17</strain>
    </source>
</reference>
<dbReference type="Proteomes" id="UP000265566">
    <property type="component" value="Chromosome 3"/>
</dbReference>
<dbReference type="PANTHER" id="PTHR37748:SF1">
    <property type="entry name" value="PROTEIN, PUTATIVE-RELATED"/>
    <property type="match status" value="1"/>
</dbReference>
<feature type="region of interest" description="Disordered" evidence="1">
    <location>
        <begin position="13"/>
        <end position="46"/>
    </location>
</feature>
<feature type="compositionally biased region" description="Basic and acidic residues" evidence="1">
    <location>
        <begin position="24"/>
        <end position="46"/>
    </location>
</feature>
<dbReference type="Gramene" id="rna14043">
    <property type="protein sequence ID" value="RHN66124.1"/>
    <property type="gene ID" value="gene14043"/>
</dbReference>
<sequence>MALISSFLSCFGHSLDSSSQVSDYDEKSSKLKSSSLEKQKSKEKSKGAPIVVYHFPANSYLSRL</sequence>
<dbReference type="AlphaFoldDB" id="A0A396IP46"/>
<proteinExistence type="predicted"/>
<evidence type="ECO:0000313" key="3">
    <source>
        <dbReference type="Proteomes" id="UP000265566"/>
    </source>
</evidence>
<accession>A0A396IP46</accession>